<proteinExistence type="predicted"/>
<feature type="transmembrane region" description="Helical" evidence="1">
    <location>
        <begin position="54"/>
        <end position="73"/>
    </location>
</feature>
<organism evidence="2 3">
    <name type="scientific">Dactylonectria macrodidyma</name>
    <dbReference type="NCBI Taxonomy" id="307937"/>
    <lineage>
        <taxon>Eukaryota</taxon>
        <taxon>Fungi</taxon>
        <taxon>Dikarya</taxon>
        <taxon>Ascomycota</taxon>
        <taxon>Pezizomycotina</taxon>
        <taxon>Sordariomycetes</taxon>
        <taxon>Hypocreomycetidae</taxon>
        <taxon>Hypocreales</taxon>
        <taxon>Nectriaceae</taxon>
        <taxon>Dactylonectria</taxon>
    </lineage>
</organism>
<dbReference type="AlphaFoldDB" id="A0A9P9EBB5"/>
<name>A0A9P9EBB5_9HYPO</name>
<feature type="transmembrane region" description="Helical" evidence="1">
    <location>
        <begin position="12"/>
        <end position="34"/>
    </location>
</feature>
<sequence length="237" mass="25724">MGITRNAFDKFAALCGPLAILFFFIGLPGAGWLPPIPPSRSPERVVEHYKSHETGIKAGSALMTFVGFFFPMYTSAISGQLSRIPGVPTTVLNAQLLGGCLGGLFLCLPAYFFAATAYRLERPPELTQLLNDVSWILFAMPFASLLAQDLAFSYAILLDRRPRPLFPRWLSFVTTGLTLTFWPAIGVHCVRSGAVAWNGGLAFWTAGVGGGVQIIVISIFVWKAIDRIDLPANGSIE</sequence>
<dbReference type="Proteomes" id="UP000738349">
    <property type="component" value="Unassembled WGS sequence"/>
</dbReference>
<dbReference type="EMBL" id="JAGMUV010000014">
    <property type="protein sequence ID" value="KAH7133992.1"/>
    <property type="molecule type" value="Genomic_DNA"/>
</dbReference>
<keyword evidence="3" id="KW-1185">Reference proteome</keyword>
<evidence type="ECO:0000313" key="2">
    <source>
        <dbReference type="EMBL" id="KAH7133992.1"/>
    </source>
</evidence>
<gene>
    <name evidence="2" type="ORF">EDB81DRAFT_657460</name>
</gene>
<evidence type="ECO:0000313" key="3">
    <source>
        <dbReference type="Proteomes" id="UP000738349"/>
    </source>
</evidence>
<keyword evidence="1" id="KW-1133">Transmembrane helix</keyword>
<reference evidence="2" key="1">
    <citation type="journal article" date="2021" name="Nat. Commun.">
        <title>Genetic determinants of endophytism in the Arabidopsis root mycobiome.</title>
        <authorList>
            <person name="Mesny F."/>
            <person name="Miyauchi S."/>
            <person name="Thiergart T."/>
            <person name="Pickel B."/>
            <person name="Atanasova L."/>
            <person name="Karlsson M."/>
            <person name="Huettel B."/>
            <person name="Barry K.W."/>
            <person name="Haridas S."/>
            <person name="Chen C."/>
            <person name="Bauer D."/>
            <person name="Andreopoulos W."/>
            <person name="Pangilinan J."/>
            <person name="LaButti K."/>
            <person name="Riley R."/>
            <person name="Lipzen A."/>
            <person name="Clum A."/>
            <person name="Drula E."/>
            <person name="Henrissat B."/>
            <person name="Kohler A."/>
            <person name="Grigoriev I.V."/>
            <person name="Martin F.M."/>
            <person name="Hacquard S."/>
        </authorList>
    </citation>
    <scope>NUCLEOTIDE SEQUENCE</scope>
    <source>
        <strain evidence="2">MPI-CAGE-AT-0147</strain>
    </source>
</reference>
<comment type="caution">
    <text evidence="2">The sequence shown here is derived from an EMBL/GenBank/DDBJ whole genome shotgun (WGS) entry which is preliminary data.</text>
</comment>
<evidence type="ECO:0000256" key="1">
    <source>
        <dbReference type="SAM" id="Phobius"/>
    </source>
</evidence>
<accession>A0A9P9EBB5</accession>
<dbReference type="OrthoDB" id="3449024at2759"/>
<feature type="transmembrane region" description="Helical" evidence="1">
    <location>
        <begin position="94"/>
        <end position="114"/>
    </location>
</feature>
<feature type="transmembrane region" description="Helical" evidence="1">
    <location>
        <begin position="201"/>
        <end position="222"/>
    </location>
</feature>
<feature type="transmembrane region" description="Helical" evidence="1">
    <location>
        <begin position="134"/>
        <end position="157"/>
    </location>
</feature>
<keyword evidence="1" id="KW-0812">Transmembrane</keyword>
<protein>
    <submittedName>
        <fullName evidence="2">Integral membrane protein</fullName>
    </submittedName>
</protein>
<feature type="transmembrane region" description="Helical" evidence="1">
    <location>
        <begin position="169"/>
        <end position="189"/>
    </location>
</feature>
<keyword evidence="1" id="KW-0472">Membrane</keyword>